<reference evidence="5" key="1">
    <citation type="journal article" date="2023" name="Nat. Commun.">
        <title>Diploid and tetraploid genomes of Acorus and the evolution of monocots.</title>
        <authorList>
            <person name="Ma L."/>
            <person name="Liu K.W."/>
            <person name="Li Z."/>
            <person name="Hsiao Y.Y."/>
            <person name="Qi Y."/>
            <person name="Fu T."/>
            <person name="Tang G.D."/>
            <person name="Zhang D."/>
            <person name="Sun W.H."/>
            <person name="Liu D.K."/>
            <person name="Li Y."/>
            <person name="Chen G.Z."/>
            <person name="Liu X.D."/>
            <person name="Liao X.Y."/>
            <person name="Jiang Y.T."/>
            <person name="Yu X."/>
            <person name="Hao Y."/>
            <person name="Huang J."/>
            <person name="Zhao X.W."/>
            <person name="Ke S."/>
            <person name="Chen Y.Y."/>
            <person name="Wu W.L."/>
            <person name="Hsu J.L."/>
            <person name="Lin Y.F."/>
            <person name="Huang M.D."/>
            <person name="Li C.Y."/>
            <person name="Huang L."/>
            <person name="Wang Z.W."/>
            <person name="Zhao X."/>
            <person name="Zhong W.Y."/>
            <person name="Peng D.H."/>
            <person name="Ahmad S."/>
            <person name="Lan S."/>
            <person name="Zhang J.S."/>
            <person name="Tsai W.C."/>
            <person name="Van de Peer Y."/>
            <person name="Liu Z.J."/>
        </authorList>
    </citation>
    <scope>NUCLEOTIDE SEQUENCE</scope>
    <source>
        <strain evidence="5">CP</strain>
    </source>
</reference>
<dbReference type="InterPro" id="IPR018200">
    <property type="entry name" value="USP_CS"/>
</dbReference>
<feature type="domain" description="USP" evidence="4">
    <location>
        <begin position="12"/>
        <end position="308"/>
    </location>
</feature>
<reference evidence="5" key="2">
    <citation type="submission" date="2023-06" db="EMBL/GenBank/DDBJ databases">
        <authorList>
            <person name="Ma L."/>
            <person name="Liu K.-W."/>
            <person name="Li Z."/>
            <person name="Hsiao Y.-Y."/>
            <person name="Qi Y."/>
            <person name="Fu T."/>
            <person name="Tang G."/>
            <person name="Zhang D."/>
            <person name="Sun W.-H."/>
            <person name="Liu D.-K."/>
            <person name="Li Y."/>
            <person name="Chen G.-Z."/>
            <person name="Liu X.-D."/>
            <person name="Liao X.-Y."/>
            <person name="Jiang Y.-T."/>
            <person name="Yu X."/>
            <person name="Hao Y."/>
            <person name="Huang J."/>
            <person name="Zhao X.-W."/>
            <person name="Ke S."/>
            <person name="Chen Y.-Y."/>
            <person name="Wu W.-L."/>
            <person name="Hsu J.-L."/>
            <person name="Lin Y.-F."/>
            <person name="Huang M.-D."/>
            <person name="Li C.-Y."/>
            <person name="Huang L."/>
            <person name="Wang Z.-W."/>
            <person name="Zhao X."/>
            <person name="Zhong W.-Y."/>
            <person name="Peng D.-H."/>
            <person name="Ahmad S."/>
            <person name="Lan S."/>
            <person name="Zhang J.-S."/>
            <person name="Tsai W.-C."/>
            <person name="Van De Peer Y."/>
            <person name="Liu Z.-J."/>
        </authorList>
    </citation>
    <scope>NUCLEOTIDE SEQUENCE</scope>
    <source>
        <strain evidence="5">CP</strain>
        <tissue evidence="5">Leaves</tissue>
    </source>
</reference>
<dbReference type="GO" id="GO:0005829">
    <property type="term" value="C:cytosol"/>
    <property type="evidence" value="ECO:0007669"/>
    <property type="project" value="TreeGrafter"/>
</dbReference>
<dbReference type="InterPro" id="IPR001394">
    <property type="entry name" value="Peptidase_C19_UCH"/>
</dbReference>
<keyword evidence="2" id="KW-0833">Ubl conjugation pathway</keyword>
<dbReference type="AlphaFoldDB" id="A0AAV9FHJ1"/>
<dbReference type="SUPFAM" id="SSF54001">
    <property type="entry name" value="Cysteine proteinases"/>
    <property type="match status" value="1"/>
</dbReference>
<dbReference type="GO" id="GO:0006508">
    <property type="term" value="P:proteolysis"/>
    <property type="evidence" value="ECO:0007669"/>
    <property type="project" value="UniProtKB-KW"/>
</dbReference>
<dbReference type="InterPro" id="IPR028889">
    <property type="entry name" value="USP"/>
</dbReference>
<dbReference type="EMBL" id="JAUJYO010000001">
    <property type="protein sequence ID" value="KAK1324659.1"/>
    <property type="molecule type" value="Genomic_DNA"/>
</dbReference>
<keyword evidence="2 5" id="KW-0378">Hydrolase</keyword>
<name>A0AAV9FHJ1_ACOCL</name>
<dbReference type="PROSITE" id="PS50235">
    <property type="entry name" value="USP_3"/>
    <property type="match status" value="1"/>
</dbReference>
<comment type="catalytic activity">
    <reaction evidence="2">
        <text>Thiol-dependent hydrolysis of ester, thioester, amide, peptide and isopeptide bonds formed by the C-terminal Gly of ubiquitin (a 76-residue protein attached to proteins as an intracellular targeting signal).</text>
        <dbReference type="EC" id="3.4.19.12"/>
    </reaction>
</comment>
<evidence type="ECO:0000259" key="4">
    <source>
        <dbReference type="PROSITE" id="PS50235"/>
    </source>
</evidence>
<evidence type="ECO:0000256" key="2">
    <source>
        <dbReference type="RuleBase" id="RU366025"/>
    </source>
</evidence>
<dbReference type="InterPro" id="IPR050164">
    <property type="entry name" value="Peptidase_C19"/>
</dbReference>
<evidence type="ECO:0000313" key="5">
    <source>
        <dbReference type="EMBL" id="KAK1324659.1"/>
    </source>
</evidence>
<comment type="function">
    <text evidence="2">Recognizes and hydrolyzes the peptide bond at the C-terminal Gly of ubiquitin. Involved in the processing of poly-ubiquitin precursors as well as that of ubiquitinated proteins.</text>
</comment>
<keyword evidence="6" id="KW-1185">Reference proteome</keyword>
<evidence type="ECO:0000256" key="3">
    <source>
        <dbReference type="SAM" id="MobiDB-lite"/>
    </source>
</evidence>
<dbReference type="InterPro" id="IPR038765">
    <property type="entry name" value="Papain-like_cys_pep_sf"/>
</dbReference>
<dbReference type="Gene3D" id="3.90.70.10">
    <property type="entry name" value="Cysteine proteinases"/>
    <property type="match status" value="1"/>
</dbReference>
<accession>A0AAV9FHJ1</accession>
<dbReference type="GO" id="GO:0016579">
    <property type="term" value="P:protein deubiquitination"/>
    <property type="evidence" value="ECO:0007669"/>
    <property type="project" value="InterPro"/>
</dbReference>
<dbReference type="Proteomes" id="UP001180020">
    <property type="component" value="Unassembled WGS sequence"/>
</dbReference>
<evidence type="ECO:0000256" key="1">
    <source>
        <dbReference type="ARBA" id="ARBA00009085"/>
    </source>
</evidence>
<protein>
    <recommendedName>
        <fullName evidence="2">Ubiquitin carboxyl-terminal hydrolase</fullName>
        <ecNumber evidence="2">3.4.19.12</ecNumber>
    </recommendedName>
</protein>
<dbReference type="PANTHER" id="PTHR24006">
    <property type="entry name" value="UBIQUITIN CARBOXYL-TERMINAL HYDROLASE"/>
    <property type="match status" value="1"/>
</dbReference>
<dbReference type="Pfam" id="PF00443">
    <property type="entry name" value="UCH"/>
    <property type="match status" value="1"/>
</dbReference>
<dbReference type="GO" id="GO:0004843">
    <property type="term" value="F:cysteine-type deubiquitinase activity"/>
    <property type="evidence" value="ECO:0007669"/>
    <property type="project" value="UniProtKB-UniRule"/>
</dbReference>
<keyword evidence="2" id="KW-0788">Thiol protease</keyword>
<sequence length="443" mass="48595">MPLPLPPLPTGAGYINLGNTCYMNSVLQCFTHTVPFVERLSSILSDHQMSSGTVDFCSICALHKLVKKSIACSGSIVSPNEFSRNLTALRPTFKSFNQEDAHEFLLGLLENLKSRGSLNGASENLVAPIFEGRLNHQVLCSGCGYLTATPELLRGLSLAIDKSDSLLDALKFFMIVERLEGLTCDKCKMTVSKEKWYTFDQAPLVVSFHLKRFSIESNDIQKIDKFVEFPLELNLQPFHGGTQENKEEMLYNLYAVVVHIGSCGSGHYISYVRPSPGSWYQLNDSEVSQVSEEEVLKQNAYILFYIRQNSPWFSSYMEKLEKDSSPGTIIENAKNVCAIPQSVKPSRDAEQIITESLKNIVNVFGGFSSNTESLSTAALYKEYPGIDSSSAVATGLGKPETKVDSTAADAMSGIPSTPPPAKNGSTDPMWDSGQSSETIAQEA</sequence>
<proteinExistence type="inferred from homology"/>
<feature type="region of interest" description="Disordered" evidence="3">
    <location>
        <begin position="390"/>
        <end position="443"/>
    </location>
</feature>
<dbReference type="GO" id="GO:0005634">
    <property type="term" value="C:nucleus"/>
    <property type="evidence" value="ECO:0007669"/>
    <property type="project" value="TreeGrafter"/>
</dbReference>
<comment type="similarity">
    <text evidence="1 2">Belongs to the peptidase C19 family.</text>
</comment>
<organism evidence="5 6">
    <name type="scientific">Acorus calamus</name>
    <name type="common">Sweet flag</name>
    <dbReference type="NCBI Taxonomy" id="4465"/>
    <lineage>
        <taxon>Eukaryota</taxon>
        <taxon>Viridiplantae</taxon>
        <taxon>Streptophyta</taxon>
        <taxon>Embryophyta</taxon>
        <taxon>Tracheophyta</taxon>
        <taxon>Spermatophyta</taxon>
        <taxon>Magnoliopsida</taxon>
        <taxon>Liliopsida</taxon>
        <taxon>Acoraceae</taxon>
        <taxon>Acorus</taxon>
    </lineage>
</organism>
<feature type="compositionally biased region" description="Polar residues" evidence="3">
    <location>
        <begin position="432"/>
        <end position="443"/>
    </location>
</feature>
<dbReference type="PANTHER" id="PTHR24006:SF747">
    <property type="entry name" value="UBIQUITIN CARBOXYL-TERMINAL HYDROLASE 20"/>
    <property type="match status" value="1"/>
</dbReference>
<dbReference type="PROSITE" id="PS00972">
    <property type="entry name" value="USP_1"/>
    <property type="match status" value="1"/>
</dbReference>
<keyword evidence="2" id="KW-0645">Protease</keyword>
<evidence type="ECO:0000313" key="6">
    <source>
        <dbReference type="Proteomes" id="UP001180020"/>
    </source>
</evidence>
<dbReference type="PROSITE" id="PS00973">
    <property type="entry name" value="USP_2"/>
    <property type="match status" value="1"/>
</dbReference>
<gene>
    <name evidence="5" type="primary">UBP20</name>
    <name evidence="5" type="ORF">QJS10_CPA01g02924</name>
</gene>
<comment type="caution">
    <text evidence="5">The sequence shown here is derived from an EMBL/GenBank/DDBJ whole genome shotgun (WGS) entry which is preliminary data.</text>
</comment>
<dbReference type="EC" id="3.4.19.12" evidence="2"/>